<accession>A0ABS2DS36</accession>
<protein>
    <recommendedName>
        <fullName evidence="7">Ferrochelatase</fullName>
        <ecNumber evidence="7">4.98.1.1</ecNumber>
    </recommendedName>
    <alternativeName>
        <fullName evidence="7">Heme synthase</fullName>
    </alternativeName>
    <alternativeName>
        <fullName evidence="7">Protoheme ferro-lyase</fullName>
    </alternativeName>
</protein>
<comment type="similarity">
    <text evidence="1 7 8">Belongs to the ferrochelatase family.</text>
</comment>
<dbReference type="RefSeq" id="WP_205102619.1">
    <property type="nucleotide sequence ID" value="NZ_JACJJC010000008.1"/>
</dbReference>
<organism evidence="9 10">
    <name type="scientific">Sutterella massiliensis</name>
    <dbReference type="NCBI Taxonomy" id="1816689"/>
    <lineage>
        <taxon>Bacteria</taxon>
        <taxon>Pseudomonadati</taxon>
        <taxon>Pseudomonadota</taxon>
        <taxon>Betaproteobacteria</taxon>
        <taxon>Burkholderiales</taxon>
        <taxon>Sutterellaceae</taxon>
        <taxon>Sutterella</taxon>
    </lineage>
</organism>
<reference evidence="9 10" key="1">
    <citation type="journal article" date="2021" name="Sci. Rep.">
        <title>The distribution of antibiotic resistance genes in chicken gut microbiota commensals.</title>
        <authorList>
            <person name="Juricova H."/>
            <person name="Matiasovicova J."/>
            <person name="Kubasova T."/>
            <person name="Cejkova D."/>
            <person name="Rychlik I."/>
        </authorList>
    </citation>
    <scope>NUCLEOTIDE SEQUENCE [LARGE SCALE GENOMIC DNA]</scope>
    <source>
        <strain evidence="9 10">An829</strain>
    </source>
</reference>
<dbReference type="EMBL" id="JACJJC010000008">
    <property type="protein sequence ID" value="MBM6704148.1"/>
    <property type="molecule type" value="Genomic_DNA"/>
</dbReference>
<dbReference type="InterPro" id="IPR033659">
    <property type="entry name" value="Ferrochelatase_N"/>
</dbReference>
<dbReference type="HAMAP" id="MF_00323">
    <property type="entry name" value="Ferrochelatase"/>
    <property type="match status" value="1"/>
</dbReference>
<evidence type="ECO:0000313" key="10">
    <source>
        <dbReference type="Proteomes" id="UP000715095"/>
    </source>
</evidence>
<feature type="binding site" evidence="7">
    <location>
        <position position="289"/>
    </location>
    <ligand>
        <name>Fe(2+)</name>
        <dbReference type="ChEBI" id="CHEBI:29033"/>
    </ligand>
</feature>
<feature type="binding site" evidence="7">
    <location>
        <position position="208"/>
    </location>
    <ligand>
        <name>Fe(2+)</name>
        <dbReference type="ChEBI" id="CHEBI:29033"/>
    </ligand>
</feature>
<dbReference type="InterPro" id="IPR001015">
    <property type="entry name" value="Ferrochelatase"/>
</dbReference>
<evidence type="ECO:0000256" key="6">
    <source>
        <dbReference type="ARBA" id="ARBA00024536"/>
    </source>
</evidence>
<dbReference type="SUPFAM" id="SSF53800">
    <property type="entry name" value="Chelatase"/>
    <property type="match status" value="1"/>
</dbReference>
<evidence type="ECO:0000256" key="1">
    <source>
        <dbReference type="ARBA" id="ARBA00007718"/>
    </source>
</evidence>
<evidence type="ECO:0000256" key="8">
    <source>
        <dbReference type="RuleBase" id="RU004185"/>
    </source>
</evidence>
<keyword evidence="3 7" id="KW-0350">Heme biosynthesis</keyword>
<dbReference type="NCBIfam" id="TIGR00109">
    <property type="entry name" value="hemH"/>
    <property type="match status" value="1"/>
</dbReference>
<comment type="pathway">
    <text evidence="7">Porphyrin-containing compound metabolism; protoheme biosynthesis; protoheme from protoporphyrin-IX: step 1/1.</text>
</comment>
<dbReference type="EC" id="4.98.1.1" evidence="7"/>
<keyword evidence="7" id="KW-0479">Metal-binding</keyword>
<dbReference type="CDD" id="cd00419">
    <property type="entry name" value="Ferrochelatase_C"/>
    <property type="match status" value="1"/>
</dbReference>
<keyword evidence="4 7" id="KW-0456">Lyase</keyword>
<evidence type="ECO:0000313" key="9">
    <source>
        <dbReference type="EMBL" id="MBM6704148.1"/>
    </source>
</evidence>
<dbReference type="Proteomes" id="UP000715095">
    <property type="component" value="Unassembled WGS sequence"/>
</dbReference>
<comment type="caution">
    <text evidence="9">The sequence shown here is derived from an EMBL/GenBank/DDBJ whole genome shotgun (WGS) entry which is preliminary data.</text>
</comment>
<sequence length="339" mass="37321">MATSSFKNDCAMADTAVLLINTGSPDAPEADAVRRYLAEFLSDPRIVELPRWQWMPILHGIILRTRPAKSAKRYQGVWTDRGSPLIVHCSDIAQKLGNALGGKVIVRAAMRYGNPSVASVIDELCAAGVRKILLFPMFAQYASQTSAACLDAAFSHFSSLRCIPAVRTIRGYHDAPEYIDALASTVRAHWAKAGRPEKGRGRTLFSFHGIPKKSSALGDPYEAECRESAVLLAAALGLEADEWGLSFQSRFGRDEWLQPYTIDMVRAWGDEGVDRIDVLCPGFSADCLETIEEIDDELRGIYLSVHPDGVFHYIPSLNASNAAIALYEAIVRRELAGWF</sequence>
<dbReference type="PANTHER" id="PTHR11108">
    <property type="entry name" value="FERROCHELATASE"/>
    <property type="match status" value="1"/>
</dbReference>
<keyword evidence="7" id="KW-0963">Cytoplasm</keyword>
<keyword evidence="5 7" id="KW-0627">Porphyrin biosynthesis</keyword>
<evidence type="ECO:0000256" key="4">
    <source>
        <dbReference type="ARBA" id="ARBA00023239"/>
    </source>
</evidence>
<comment type="catalytic activity">
    <reaction evidence="7">
        <text>heme b + 2 H(+) = protoporphyrin IX + Fe(2+)</text>
        <dbReference type="Rhea" id="RHEA:22584"/>
        <dbReference type="ChEBI" id="CHEBI:15378"/>
        <dbReference type="ChEBI" id="CHEBI:29033"/>
        <dbReference type="ChEBI" id="CHEBI:57306"/>
        <dbReference type="ChEBI" id="CHEBI:60344"/>
        <dbReference type="EC" id="4.98.1.1"/>
    </reaction>
</comment>
<evidence type="ECO:0000256" key="5">
    <source>
        <dbReference type="ARBA" id="ARBA00023244"/>
    </source>
</evidence>
<dbReference type="GO" id="GO:0016829">
    <property type="term" value="F:lyase activity"/>
    <property type="evidence" value="ECO:0007669"/>
    <property type="project" value="UniProtKB-KW"/>
</dbReference>
<name>A0ABS2DS36_9BURK</name>
<evidence type="ECO:0000256" key="7">
    <source>
        <dbReference type="HAMAP-Rule" id="MF_00323"/>
    </source>
</evidence>
<gene>
    <name evidence="7 9" type="primary">hemH</name>
    <name evidence="9" type="ORF">H6A60_06570</name>
</gene>
<comment type="function">
    <text evidence="7">Catalyzes the ferrous insertion into protoporphyrin IX.</text>
</comment>
<dbReference type="Gene3D" id="3.40.50.1400">
    <property type="match status" value="2"/>
</dbReference>
<evidence type="ECO:0000256" key="3">
    <source>
        <dbReference type="ARBA" id="ARBA00023133"/>
    </source>
</evidence>
<comment type="subcellular location">
    <subcellularLocation>
        <location evidence="7">Cytoplasm</location>
    </subcellularLocation>
</comment>
<dbReference type="PANTHER" id="PTHR11108:SF1">
    <property type="entry name" value="FERROCHELATASE, MITOCHONDRIAL"/>
    <property type="match status" value="1"/>
</dbReference>
<dbReference type="Pfam" id="PF00762">
    <property type="entry name" value="Ferrochelatase"/>
    <property type="match status" value="1"/>
</dbReference>
<dbReference type="InterPro" id="IPR033644">
    <property type="entry name" value="Ferrochelatase_C"/>
</dbReference>
<comment type="catalytic activity">
    <reaction evidence="6">
        <text>Fe-coproporphyrin III + 2 H(+) = coproporphyrin III + Fe(2+)</text>
        <dbReference type="Rhea" id="RHEA:49572"/>
        <dbReference type="ChEBI" id="CHEBI:15378"/>
        <dbReference type="ChEBI" id="CHEBI:29033"/>
        <dbReference type="ChEBI" id="CHEBI:68438"/>
        <dbReference type="ChEBI" id="CHEBI:131725"/>
        <dbReference type="EC" id="4.99.1.9"/>
    </reaction>
    <physiologicalReaction direction="right-to-left" evidence="6">
        <dbReference type="Rhea" id="RHEA:49574"/>
    </physiologicalReaction>
</comment>
<keyword evidence="10" id="KW-1185">Reference proteome</keyword>
<proteinExistence type="inferred from homology"/>
<keyword evidence="2 7" id="KW-0408">Iron</keyword>
<evidence type="ECO:0000256" key="2">
    <source>
        <dbReference type="ARBA" id="ARBA00023004"/>
    </source>
</evidence>
<dbReference type="CDD" id="cd03411">
    <property type="entry name" value="Ferrochelatase_N"/>
    <property type="match status" value="1"/>
</dbReference>